<dbReference type="Pfam" id="PF04015">
    <property type="entry name" value="DUF362"/>
    <property type="match status" value="1"/>
</dbReference>
<dbReference type="Proteomes" id="UP001225644">
    <property type="component" value="Unassembled WGS sequence"/>
</dbReference>
<evidence type="ECO:0000259" key="1">
    <source>
        <dbReference type="Pfam" id="PF04015"/>
    </source>
</evidence>
<reference evidence="2 3" key="1">
    <citation type="submission" date="2023-07" db="EMBL/GenBank/DDBJ databases">
        <title>Genomic Encyclopedia of Type Strains, Phase IV (KMG-IV): sequencing the most valuable type-strain genomes for metagenomic binning, comparative biology and taxonomic classification.</title>
        <authorList>
            <person name="Goeker M."/>
        </authorList>
    </citation>
    <scope>NUCLEOTIDE SEQUENCE [LARGE SCALE GENOMIC DNA]</scope>
    <source>
        <strain evidence="2 3">DSM 12396</strain>
    </source>
</reference>
<sequence length="390" mass="42807">MAVVSIVRYKPGGESLRRAIELCEGFAELKSHARVLIKPNVVIGDEKYRNFVKGVLTSVPVLEELIGLLREFGCQNITIGEGSITNEEMGLSTGTAFTLAGIGEMARRLGVNLIDFHQQGFVKIDLDGHQVEVAEAALEADFLINVPVLKTHVQTKVSLGLKNLKGTLSMTSRRIFHRYGVEKYIALLAGKLKPQLTVLDGLYTVNYGPVHYDYRELNLLVAGRDPLAADVVGSSILGIPPERVEHLVIYASLQGRRPSLEGIEVRGEKISQVAIRAEWETTWLQNIINSFGIKGIRAQTPGPSLCSGCMVTVNNVLRKFGREYSGATFDNIEICTGREPRPFKDSRLVFLFGNCSLESNPEVEGAIKVKGCPLSFAACYEALKKHAIPL</sequence>
<dbReference type="InterPro" id="IPR007160">
    <property type="entry name" value="DUF362"/>
</dbReference>
<dbReference type="RefSeq" id="WP_307402876.1">
    <property type="nucleotide sequence ID" value="NZ_JAUSUX010000017.1"/>
</dbReference>
<accession>A0ABU0B437</accession>
<name>A0ABU0B437_9FIRM</name>
<feature type="domain" description="DUF362" evidence="1">
    <location>
        <begin position="35"/>
        <end position="233"/>
    </location>
</feature>
<protein>
    <submittedName>
        <fullName evidence="2">Uncharacterized protein (DUF362 family)</fullName>
    </submittedName>
</protein>
<evidence type="ECO:0000313" key="2">
    <source>
        <dbReference type="EMBL" id="MDQ0287032.1"/>
    </source>
</evidence>
<organism evidence="2 3">
    <name type="scientific">Desulfofundulus luciae</name>
    <dbReference type="NCBI Taxonomy" id="74702"/>
    <lineage>
        <taxon>Bacteria</taxon>
        <taxon>Bacillati</taxon>
        <taxon>Bacillota</taxon>
        <taxon>Clostridia</taxon>
        <taxon>Eubacteriales</taxon>
        <taxon>Peptococcaceae</taxon>
        <taxon>Desulfofundulus</taxon>
    </lineage>
</organism>
<comment type="caution">
    <text evidence="2">The sequence shown here is derived from an EMBL/GenBank/DDBJ whole genome shotgun (WGS) entry which is preliminary data.</text>
</comment>
<evidence type="ECO:0000313" key="3">
    <source>
        <dbReference type="Proteomes" id="UP001225644"/>
    </source>
</evidence>
<gene>
    <name evidence="2" type="ORF">J2Z49_002149</name>
</gene>
<proteinExistence type="predicted"/>
<keyword evidence="3" id="KW-1185">Reference proteome</keyword>
<dbReference type="EMBL" id="JAUSUX010000017">
    <property type="protein sequence ID" value="MDQ0287032.1"/>
    <property type="molecule type" value="Genomic_DNA"/>
</dbReference>